<comment type="caution">
    <text evidence="1">The sequence shown here is derived from an EMBL/GenBank/DDBJ whole genome shotgun (WGS) entry which is preliminary data.</text>
</comment>
<accession>A0A0F9UHY5</accession>
<proteinExistence type="predicted"/>
<evidence type="ECO:0000313" key="1">
    <source>
        <dbReference type="EMBL" id="KKN53223.1"/>
    </source>
</evidence>
<protein>
    <submittedName>
        <fullName evidence="1">Uncharacterized protein</fullName>
    </submittedName>
</protein>
<dbReference type="AlphaFoldDB" id="A0A0F9UHY5"/>
<reference evidence="1" key="1">
    <citation type="journal article" date="2015" name="Nature">
        <title>Complex archaea that bridge the gap between prokaryotes and eukaryotes.</title>
        <authorList>
            <person name="Spang A."/>
            <person name="Saw J.H."/>
            <person name="Jorgensen S.L."/>
            <person name="Zaremba-Niedzwiedzka K."/>
            <person name="Martijn J."/>
            <person name="Lind A.E."/>
            <person name="van Eijk R."/>
            <person name="Schleper C."/>
            <person name="Guy L."/>
            <person name="Ettema T.J."/>
        </authorList>
    </citation>
    <scope>NUCLEOTIDE SEQUENCE</scope>
</reference>
<dbReference type="EMBL" id="LAZR01000982">
    <property type="protein sequence ID" value="KKN53223.1"/>
    <property type="molecule type" value="Genomic_DNA"/>
</dbReference>
<gene>
    <name evidence="1" type="ORF">LCGC14_0604600</name>
</gene>
<sequence length="58" mass="6773">MRYMEEKKKVGINLKRLSAIPLEELKKIRLNDLWVMEPREKWADPKARLCGSGDTCIA</sequence>
<name>A0A0F9UHY5_9ZZZZ</name>
<organism evidence="1">
    <name type="scientific">marine sediment metagenome</name>
    <dbReference type="NCBI Taxonomy" id="412755"/>
    <lineage>
        <taxon>unclassified sequences</taxon>
        <taxon>metagenomes</taxon>
        <taxon>ecological metagenomes</taxon>
    </lineage>
</organism>